<dbReference type="PANTHER" id="PTHR19303:SF73">
    <property type="entry name" value="PROTEIN PDC2"/>
    <property type="match status" value="1"/>
</dbReference>
<dbReference type="Pfam" id="PF03184">
    <property type="entry name" value="DDE_1"/>
    <property type="match status" value="1"/>
</dbReference>
<protein>
    <recommendedName>
        <fullName evidence="1">DDE-1 domain-containing protein</fullName>
    </recommendedName>
</protein>
<dbReference type="GO" id="GO:0003677">
    <property type="term" value="F:DNA binding"/>
    <property type="evidence" value="ECO:0007669"/>
    <property type="project" value="TreeGrafter"/>
</dbReference>
<sequence>MLQEKQKWFKDEFNIPNEKCLHGEGWIAPFCKAYKIKEYWQHGEAGSIDPSTVDSERACVQKVLAIFPLKDWWNFNETSLFAFAPPDRGLATKQMKGKKKEKFQITLGLAANTGGSEKMPLFYIGQSKKPCCFINKTPQQYGFYYCSNQKAWMTTDLFEE</sequence>
<reference evidence="2 3" key="1">
    <citation type="submission" date="2014-04" db="EMBL/GenBank/DDBJ databases">
        <authorList>
            <consortium name="DOE Joint Genome Institute"/>
            <person name="Kuo A."/>
            <person name="Kohler A."/>
            <person name="Costa M.D."/>
            <person name="Nagy L.G."/>
            <person name="Floudas D."/>
            <person name="Copeland A."/>
            <person name="Barry K.W."/>
            <person name="Cichocki N."/>
            <person name="Veneault-Fourrey C."/>
            <person name="LaButti K."/>
            <person name="Lindquist E.A."/>
            <person name="Lipzen A."/>
            <person name="Lundell T."/>
            <person name="Morin E."/>
            <person name="Murat C."/>
            <person name="Sun H."/>
            <person name="Tunlid A."/>
            <person name="Henrissat B."/>
            <person name="Grigoriev I.V."/>
            <person name="Hibbett D.S."/>
            <person name="Martin F."/>
            <person name="Nordberg H.P."/>
            <person name="Cantor M.N."/>
            <person name="Hua S.X."/>
        </authorList>
    </citation>
    <scope>NUCLEOTIDE SEQUENCE [LARGE SCALE GENOMIC DNA]</scope>
    <source>
        <strain evidence="2 3">Marx 270</strain>
    </source>
</reference>
<evidence type="ECO:0000313" key="2">
    <source>
        <dbReference type="EMBL" id="KIO05781.1"/>
    </source>
</evidence>
<dbReference type="AlphaFoldDB" id="A0A0C3PCL3"/>
<dbReference type="EMBL" id="KN831965">
    <property type="protein sequence ID" value="KIO05781.1"/>
    <property type="molecule type" value="Genomic_DNA"/>
</dbReference>
<gene>
    <name evidence="2" type="ORF">M404DRAFT_139981</name>
</gene>
<dbReference type="InterPro" id="IPR004875">
    <property type="entry name" value="DDE_SF_endonuclease_dom"/>
</dbReference>
<keyword evidence="3" id="KW-1185">Reference proteome</keyword>
<evidence type="ECO:0000259" key="1">
    <source>
        <dbReference type="Pfam" id="PF03184"/>
    </source>
</evidence>
<evidence type="ECO:0000313" key="3">
    <source>
        <dbReference type="Proteomes" id="UP000054217"/>
    </source>
</evidence>
<proteinExistence type="predicted"/>
<dbReference type="HOGENOM" id="CLU_018294_5_2_1"/>
<accession>A0A0C3PCL3</accession>
<dbReference type="PANTHER" id="PTHR19303">
    <property type="entry name" value="TRANSPOSON"/>
    <property type="match status" value="1"/>
</dbReference>
<name>A0A0C3PCL3_PISTI</name>
<reference evidence="3" key="2">
    <citation type="submission" date="2015-01" db="EMBL/GenBank/DDBJ databases">
        <title>Evolutionary Origins and Diversification of the Mycorrhizal Mutualists.</title>
        <authorList>
            <consortium name="DOE Joint Genome Institute"/>
            <consortium name="Mycorrhizal Genomics Consortium"/>
            <person name="Kohler A."/>
            <person name="Kuo A."/>
            <person name="Nagy L.G."/>
            <person name="Floudas D."/>
            <person name="Copeland A."/>
            <person name="Barry K.W."/>
            <person name="Cichocki N."/>
            <person name="Veneault-Fourrey C."/>
            <person name="LaButti K."/>
            <person name="Lindquist E.A."/>
            <person name="Lipzen A."/>
            <person name="Lundell T."/>
            <person name="Morin E."/>
            <person name="Murat C."/>
            <person name="Riley R."/>
            <person name="Ohm R."/>
            <person name="Sun H."/>
            <person name="Tunlid A."/>
            <person name="Henrissat B."/>
            <person name="Grigoriev I.V."/>
            <person name="Hibbett D.S."/>
            <person name="Martin F."/>
        </authorList>
    </citation>
    <scope>NUCLEOTIDE SEQUENCE [LARGE SCALE GENOMIC DNA]</scope>
    <source>
        <strain evidence="3">Marx 270</strain>
    </source>
</reference>
<dbReference type="GO" id="GO:0005634">
    <property type="term" value="C:nucleus"/>
    <property type="evidence" value="ECO:0007669"/>
    <property type="project" value="TreeGrafter"/>
</dbReference>
<dbReference type="InterPro" id="IPR050863">
    <property type="entry name" value="CenT-Element_Derived"/>
</dbReference>
<feature type="domain" description="DDE-1" evidence="1">
    <location>
        <begin position="104"/>
        <end position="160"/>
    </location>
</feature>
<dbReference type="STRING" id="870435.A0A0C3PCL3"/>
<dbReference type="Proteomes" id="UP000054217">
    <property type="component" value="Unassembled WGS sequence"/>
</dbReference>
<organism evidence="2 3">
    <name type="scientific">Pisolithus tinctorius Marx 270</name>
    <dbReference type="NCBI Taxonomy" id="870435"/>
    <lineage>
        <taxon>Eukaryota</taxon>
        <taxon>Fungi</taxon>
        <taxon>Dikarya</taxon>
        <taxon>Basidiomycota</taxon>
        <taxon>Agaricomycotina</taxon>
        <taxon>Agaricomycetes</taxon>
        <taxon>Agaricomycetidae</taxon>
        <taxon>Boletales</taxon>
        <taxon>Sclerodermatineae</taxon>
        <taxon>Pisolithaceae</taxon>
        <taxon>Pisolithus</taxon>
    </lineage>
</organism>
<dbReference type="InParanoid" id="A0A0C3PCL3"/>
<dbReference type="OrthoDB" id="2618249at2759"/>